<evidence type="ECO:0000313" key="4">
    <source>
        <dbReference type="EMBL" id="KAJ8884228.1"/>
    </source>
</evidence>
<dbReference type="InterPro" id="IPR000859">
    <property type="entry name" value="CUB_dom"/>
</dbReference>
<dbReference type="Gene3D" id="2.60.120.290">
    <property type="entry name" value="Spermadhesin, CUB domain"/>
    <property type="match status" value="1"/>
</dbReference>
<proteinExistence type="predicted"/>
<evidence type="ECO:0000256" key="1">
    <source>
        <dbReference type="ARBA" id="ARBA00023157"/>
    </source>
</evidence>
<dbReference type="InterPro" id="IPR035914">
    <property type="entry name" value="Sperma_CUB_dom_sf"/>
</dbReference>
<dbReference type="SUPFAM" id="SSF49854">
    <property type="entry name" value="Spermadhesin, CUB domain"/>
    <property type="match status" value="2"/>
</dbReference>
<dbReference type="PANTHER" id="PTHR47537">
    <property type="entry name" value="CUBILIN"/>
    <property type="match status" value="1"/>
</dbReference>
<evidence type="ECO:0000313" key="5">
    <source>
        <dbReference type="Proteomes" id="UP001159363"/>
    </source>
</evidence>
<feature type="domain" description="CUB" evidence="3">
    <location>
        <begin position="17"/>
        <end position="135"/>
    </location>
</feature>
<accession>A0ABQ9HJX7</accession>
<comment type="caution">
    <text evidence="4">The sequence shown here is derived from an EMBL/GenBank/DDBJ whole genome shotgun (WGS) entry which is preliminary data.</text>
</comment>
<name>A0ABQ9HJX7_9NEOP</name>
<organism evidence="4 5">
    <name type="scientific">Dryococelus australis</name>
    <dbReference type="NCBI Taxonomy" id="614101"/>
    <lineage>
        <taxon>Eukaryota</taxon>
        <taxon>Metazoa</taxon>
        <taxon>Ecdysozoa</taxon>
        <taxon>Arthropoda</taxon>
        <taxon>Hexapoda</taxon>
        <taxon>Insecta</taxon>
        <taxon>Pterygota</taxon>
        <taxon>Neoptera</taxon>
        <taxon>Polyneoptera</taxon>
        <taxon>Phasmatodea</taxon>
        <taxon>Verophasmatodea</taxon>
        <taxon>Anareolatae</taxon>
        <taxon>Phasmatidae</taxon>
        <taxon>Eurycanthinae</taxon>
        <taxon>Dryococelus</taxon>
    </lineage>
</organism>
<evidence type="ECO:0000259" key="3">
    <source>
        <dbReference type="PROSITE" id="PS01180"/>
    </source>
</evidence>
<protein>
    <recommendedName>
        <fullName evidence="3">CUB domain-containing protein</fullName>
    </recommendedName>
</protein>
<dbReference type="EMBL" id="JARBHB010000005">
    <property type="protein sequence ID" value="KAJ8884228.1"/>
    <property type="molecule type" value="Genomic_DNA"/>
</dbReference>
<gene>
    <name evidence="4" type="ORF">PR048_016085</name>
</gene>
<dbReference type="PANTHER" id="PTHR47537:SF2">
    <property type="entry name" value="CUBILIN"/>
    <property type="match status" value="1"/>
</dbReference>
<comment type="caution">
    <text evidence="2">Lacks conserved residue(s) required for the propagation of feature annotation.</text>
</comment>
<keyword evidence="5" id="KW-1185">Reference proteome</keyword>
<keyword evidence="1" id="KW-1015">Disulfide bond</keyword>
<dbReference type="PROSITE" id="PS01180">
    <property type="entry name" value="CUB"/>
    <property type="match status" value="1"/>
</dbReference>
<reference evidence="4 5" key="1">
    <citation type="submission" date="2023-02" db="EMBL/GenBank/DDBJ databases">
        <title>LHISI_Scaffold_Assembly.</title>
        <authorList>
            <person name="Stuart O.P."/>
            <person name="Cleave R."/>
            <person name="Magrath M.J.L."/>
            <person name="Mikheyev A.S."/>
        </authorList>
    </citation>
    <scope>NUCLEOTIDE SEQUENCE [LARGE SCALE GENOMIC DNA]</scope>
    <source>
        <strain evidence="4">Daus_M_001</strain>
        <tissue evidence="4">Leg muscle</tissue>
    </source>
</reference>
<dbReference type="Pfam" id="PF00431">
    <property type="entry name" value="CUB"/>
    <property type="match status" value="1"/>
</dbReference>
<evidence type="ECO:0000256" key="2">
    <source>
        <dbReference type="PROSITE-ProRule" id="PRU00059"/>
    </source>
</evidence>
<dbReference type="InterPro" id="IPR053207">
    <property type="entry name" value="Non-NMDA_GluR_Accessory"/>
</dbReference>
<sequence length="188" mass="21641">MVYVCLIPVSSVEEAGCYLRLEALAGYLESPNYPEDYPTGLECCYDIARPSQMHSETFHVLKTTDDGDFCLSDWFVMSSCVPVGSSRHCGNLTGTTFYYLFQPGSRAMRFIFHSSNERRHSALSLYRYRIRYRMLTDCVGLFQEPLVSDVDSGVPCYTRLTSRRGSIRTPFHPGYYPKNIDCVYEFFR</sequence>
<dbReference type="Proteomes" id="UP001159363">
    <property type="component" value="Chromosome 4"/>
</dbReference>